<keyword evidence="2" id="KW-1185">Reference proteome</keyword>
<dbReference type="EMBL" id="CATNWA010016684">
    <property type="protein sequence ID" value="CAI9594553.1"/>
    <property type="molecule type" value="Genomic_DNA"/>
</dbReference>
<gene>
    <name evidence="1" type="ORF">SPARVUS_LOCUS11746899</name>
</gene>
<name>A0ABN9FC17_9NEOB</name>
<evidence type="ECO:0000313" key="2">
    <source>
        <dbReference type="Proteomes" id="UP001162483"/>
    </source>
</evidence>
<reference evidence="1" key="1">
    <citation type="submission" date="2023-05" db="EMBL/GenBank/DDBJ databases">
        <authorList>
            <person name="Stuckert A."/>
        </authorList>
    </citation>
    <scope>NUCLEOTIDE SEQUENCE</scope>
</reference>
<evidence type="ECO:0000313" key="1">
    <source>
        <dbReference type="EMBL" id="CAI9594553.1"/>
    </source>
</evidence>
<comment type="caution">
    <text evidence="1">The sequence shown here is derived from an EMBL/GenBank/DDBJ whole genome shotgun (WGS) entry which is preliminary data.</text>
</comment>
<proteinExistence type="predicted"/>
<dbReference type="Proteomes" id="UP001162483">
    <property type="component" value="Unassembled WGS sequence"/>
</dbReference>
<protein>
    <submittedName>
        <fullName evidence="1">Uncharacterized protein</fullName>
    </submittedName>
</protein>
<accession>A0ABN9FC17</accession>
<organism evidence="1 2">
    <name type="scientific">Staurois parvus</name>
    <dbReference type="NCBI Taxonomy" id="386267"/>
    <lineage>
        <taxon>Eukaryota</taxon>
        <taxon>Metazoa</taxon>
        <taxon>Chordata</taxon>
        <taxon>Craniata</taxon>
        <taxon>Vertebrata</taxon>
        <taxon>Euteleostomi</taxon>
        <taxon>Amphibia</taxon>
        <taxon>Batrachia</taxon>
        <taxon>Anura</taxon>
        <taxon>Neobatrachia</taxon>
        <taxon>Ranoidea</taxon>
        <taxon>Ranidae</taxon>
        <taxon>Staurois</taxon>
    </lineage>
</organism>
<sequence length="45" mass="5033">MTRSVSLVSLALTPLEVEKRVSRDQGDKNASRFCLQVLQLEALDD</sequence>